<keyword evidence="1" id="KW-0732">Signal</keyword>
<dbReference type="EMBL" id="RJVI01000001">
    <property type="protein sequence ID" value="ROR34629.1"/>
    <property type="molecule type" value="Genomic_DNA"/>
</dbReference>
<accession>A0A3N1Y723</accession>
<dbReference type="PROSITE" id="PS51257">
    <property type="entry name" value="PROKAR_LIPOPROTEIN"/>
    <property type="match status" value="1"/>
</dbReference>
<protein>
    <submittedName>
        <fullName evidence="2">Uncharacterized protein</fullName>
    </submittedName>
</protein>
<dbReference type="Proteomes" id="UP000276634">
    <property type="component" value="Unassembled WGS sequence"/>
</dbReference>
<name>A0A3N1Y723_9GAMM</name>
<sequence length="480" mass="51921">MFRRARTPLLLLAAGLLAACAAARPPPPAEPAGAEGCLGRLEALDAAVAAAGVGDGEAARIPGHPYLRVDRLLASFAGELATAGARRAWLEALRRLDLEARRAELANLPGPAPATPDEIERCGRALVAALAADAGAARALAAAVRVPDEYRTARRVLGLYAVTALPVDLLARRWRRRAAGTFALPPQALPAGGPWRILRPPRAETAPPWPPTRDALGIPRPEAAAARALAARHAPTFVIARAGPADDPGRPRWRRGAARPDVDRGDPVVYWRLAHTRLQGETLLQIVYVVWFPERPRSGPFDLLGGRLDGLTWRVTLDREGRPLAYDVMHNCGCYHMFLPTPRLRPRPWPPAAGEPPFVPAVIPPPPAGAAAPALFLAAGTHQLLHVDWRPPPSAPAARYRLAPYAELRSLPLPEGGRRSLFRPDGIVPGTDRGERWLLWPMGIPHPGAMRQWGHHAIAFVGRRHFDDPFLLEEAFLPAP</sequence>
<feature type="chain" id="PRO_5018140672" evidence="1">
    <location>
        <begin position="24"/>
        <end position="480"/>
    </location>
</feature>
<evidence type="ECO:0000313" key="2">
    <source>
        <dbReference type="EMBL" id="ROR34629.1"/>
    </source>
</evidence>
<dbReference type="RefSeq" id="WP_170165014.1">
    <property type="nucleotide sequence ID" value="NZ_RJVI01000001.1"/>
</dbReference>
<feature type="signal peptide" evidence="1">
    <location>
        <begin position="1"/>
        <end position="23"/>
    </location>
</feature>
<organism evidence="2 3">
    <name type="scientific">Inmirania thermothiophila</name>
    <dbReference type="NCBI Taxonomy" id="1750597"/>
    <lineage>
        <taxon>Bacteria</taxon>
        <taxon>Pseudomonadati</taxon>
        <taxon>Pseudomonadota</taxon>
        <taxon>Gammaproteobacteria</taxon>
        <taxon>Chromatiales</taxon>
        <taxon>Ectothiorhodospiraceae</taxon>
        <taxon>Inmirania</taxon>
    </lineage>
</organism>
<evidence type="ECO:0000256" key="1">
    <source>
        <dbReference type="SAM" id="SignalP"/>
    </source>
</evidence>
<proteinExistence type="predicted"/>
<comment type="caution">
    <text evidence="2">The sequence shown here is derived from an EMBL/GenBank/DDBJ whole genome shotgun (WGS) entry which is preliminary data.</text>
</comment>
<evidence type="ECO:0000313" key="3">
    <source>
        <dbReference type="Proteomes" id="UP000276634"/>
    </source>
</evidence>
<dbReference type="AlphaFoldDB" id="A0A3N1Y723"/>
<gene>
    <name evidence="2" type="ORF">EDC57_0529</name>
</gene>
<keyword evidence="3" id="KW-1185">Reference proteome</keyword>
<reference evidence="2 3" key="1">
    <citation type="submission" date="2018-11" db="EMBL/GenBank/DDBJ databases">
        <title>Genomic Encyclopedia of Type Strains, Phase IV (KMG-IV): sequencing the most valuable type-strain genomes for metagenomic binning, comparative biology and taxonomic classification.</title>
        <authorList>
            <person name="Goeker M."/>
        </authorList>
    </citation>
    <scope>NUCLEOTIDE SEQUENCE [LARGE SCALE GENOMIC DNA]</scope>
    <source>
        <strain evidence="2 3">DSM 100275</strain>
    </source>
</reference>